<evidence type="ECO:0000313" key="3">
    <source>
        <dbReference type="Proteomes" id="UP000005356"/>
    </source>
</evidence>
<evidence type="ECO:0000313" key="2">
    <source>
        <dbReference type="EMBL" id="EGJ27101.1"/>
    </source>
</evidence>
<sequence length="37" mass="4547">MEDIVKKIETFLSFSEEKLEELKKENQTLKEELFDER</sequence>
<gene>
    <name evidence="2" type="ORF">STRPO_1400</name>
</gene>
<organism evidence="2 3">
    <name type="scientific">Streptococcus porcinus str. Jelinkova 176</name>
    <dbReference type="NCBI Taxonomy" id="873448"/>
    <lineage>
        <taxon>Bacteria</taxon>
        <taxon>Bacillati</taxon>
        <taxon>Bacillota</taxon>
        <taxon>Bacilli</taxon>
        <taxon>Lactobacillales</taxon>
        <taxon>Streptococcaceae</taxon>
        <taxon>Streptococcus</taxon>
    </lineage>
</organism>
<dbReference type="Proteomes" id="UP000005356">
    <property type="component" value="Unassembled WGS sequence"/>
</dbReference>
<dbReference type="InterPro" id="IPR049819">
    <property type="entry name" value="SP_0009-like"/>
</dbReference>
<evidence type="ECO:0000256" key="1">
    <source>
        <dbReference type="SAM" id="Coils"/>
    </source>
</evidence>
<reference evidence="2 3" key="1">
    <citation type="journal article" date="2014" name="Int. J. Syst. Evol. Microbiol.">
        <title>Phylogenomics and the dynamic genome evolution of the genus Streptococcus.</title>
        <authorList>
            <consortium name="The Broad Institute Genome Sequencing Platform"/>
            <person name="Richards V.P."/>
            <person name="Palmer S.R."/>
            <person name="Pavinski Bitar P.D."/>
            <person name="Qin X."/>
            <person name="Weinstock G.M."/>
            <person name="Highlander S.K."/>
            <person name="Town C.D."/>
            <person name="Burne R.A."/>
            <person name="Stanhope M.J."/>
        </authorList>
    </citation>
    <scope>NUCLEOTIDE SEQUENCE [LARGE SCALE GENOMIC DNA]</scope>
    <source>
        <strain evidence="2 3">Jelinkova 176</strain>
    </source>
</reference>
<name>A0ABP2KYK0_STRPO</name>
<proteinExistence type="predicted"/>
<dbReference type="RefSeq" id="WP_003083768.1">
    <property type="nucleotide sequence ID" value="NZ_AEUU02000001.1"/>
</dbReference>
<dbReference type="NCBIfam" id="NF040896">
    <property type="entry name" value="SP_0009_fam"/>
    <property type="match status" value="1"/>
</dbReference>
<protein>
    <submittedName>
        <fullName evidence="2">Conserved domain protein</fullName>
    </submittedName>
</protein>
<dbReference type="EMBL" id="AEUU02000001">
    <property type="protein sequence ID" value="EGJ27101.1"/>
    <property type="molecule type" value="Genomic_DNA"/>
</dbReference>
<keyword evidence="1" id="KW-0175">Coiled coil</keyword>
<accession>A0ABP2KYK0</accession>
<keyword evidence="3" id="KW-1185">Reference proteome</keyword>
<feature type="coiled-coil region" evidence="1">
    <location>
        <begin position="5"/>
        <end position="32"/>
    </location>
</feature>
<comment type="caution">
    <text evidence="2">The sequence shown here is derived from an EMBL/GenBank/DDBJ whole genome shotgun (WGS) entry which is preliminary data.</text>
</comment>